<evidence type="ECO:0000259" key="10">
    <source>
        <dbReference type="Pfam" id="PF08288"/>
    </source>
</evidence>
<feature type="transmembrane region" description="Helical" evidence="8">
    <location>
        <begin position="415"/>
        <end position="439"/>
    </location>
</feature>
<evidence type="ECO:0000259" key="9">
    <source>
        <dbReference type="Pfam" id="PF00534"/>
    </source>
</evidence>
<evidence type="ECO:0000256" key="5">
    <source>
        <dbReference type="ARBA" id="ARBA00022676"/>
    </source>
</evidence>
<dbReference type="InterPro" id="IPR013234">
    <property type="entry name" value="PIGA_GPI_anchor_biosynthesis"/>
</dbReference>
<dbReference type="EMBL" id="JBCLYO010000001">
    <property type="protein sequence ID" value="KAL0096913.1"/>
    <property type="molecule type" value="Genomic_DNA"/>
</dbReference>
<dbReference type="InterPro" id="IPR001296">
    <property type="entry name" value="Glyco_trans_1"/>
</dbReference>
<feature type="domain" description="Glycosyl transferase family 1" evidence="9">
    <location>
        <begin position="190"/>
        <end position="318"/>
    </location>
</feature>
<protein>
    <recommendedName>
        <fullName evidence="3">phosphatidylinositol N-acetylglucosaminyltransferase</fullName>
        <ecNumber evidence="3">2.4.1.198</ecNumber>
    </recommendedName>
    <alternativeName>
        <fullName evidence="7">GlcNAc-PI synthesis protein</fullName>
    </alternativeName>
</protein>
<evidence type="ECO:0000256" key="7">
    <source>
        <dbReference type="ARBA" id="ARBA00032160"/>
    </source>
</evidence>
<feature type="transmembrane region" description="Helical" evidence="8">
    <location>
        <begin position="374"/>
        <end position="394"/>
    </location>
</feature>
<evidence type="ECO:0000256" key="2">
    <source>
        <dbReference type="ARBA" id="ARBA00004687"/>
    </source>
</evidence>
<comment type="function">
    <text evidence="1">Catalytic subunit in the complex catalyzing the transfer of N-acetylglucosamine from UDP-N-acetylglucosamine to phosphatidylinositol, the first step of GPI biosynthesis.</text>
</comment>
<evidence type="ECO:0000256" key="4">
    <source>
        <dbReference type="ARBA" id="ARBA00022502"/>
    </source>
</evidence>
<evidence type="ECO:0000313" key="11">
    <source>
        <dbReference type="EMBL" id="KAL0096913.1"/>
    </source>
</evidence>
<keyword evidence="8" id="KW-1133">Transmembrane helix</keyword>
<name>A0ABR3BDH2_PHYBL</name>
<comment type="pathway">
    <text evidence="2">Glycolipid biosynthesis; glycosylphosphatidylinositol-anchor biosynthesis.</text>
</comment>
<dbReference type="Gene3D" id="3.40.50.2000">
    <property type="entry name" value="Glycogen Phosphorylase B"/>
    <property type="match status" value="2"/>
</dbReference>
<comment type="caution">
    <text evidence="11">The sequence shown here is derived from an EMBL/GenBank/DDBJ whole genome shotgun (WGS) entry which is preliminary data.</text>
</comment>
<evidence type="ECO:0000256" key="6">
    <source>
        <dbReference type="ARBA" id="ARBA00022679"/>
    </source>
</evidence>
<keyword evidence="5" id="KW-0328">Glycosyltransferase</keyword>
<dbReference type="Proteomes" id="UP001448207">
    <property type="component" value="Unassembled WGS sequence"/>
</dbReference>
<organism evidence="11 12">
    <name type="scientific">Phycomyces blakesleeanus</name>
    <dbReference type="NCBI Taxonomy" id="4837"/>
    <lineage>
        <taxon>Eukaryota</taxon>
        <taxon>Fungi</taxon>
        <taxon>Fungi incertae sedis</taxon>
        <taxon>Mucoromycota</taxon>
        <taxon>Mucoromycotina</taxon>
        <taxon>Mucoromycetes</taxon>
        <taxon>Mucorales</taxon>
        <taxon>Phycomycetaceae</taxon>
        <taxon>Phycomyces</taxon>
    </lineage>
</organism>
<dbReference type="PANTHER" id="PTHR45871">
    <property type="entry name" value="N-ACETYLGLUCOSAMINYL-PHOSPHATIDYLINOSITOL BIOSYNTHETIC PROTEIN"/>
    <property type="match status" value="1"/>
</dbReference>
<gene>
    <name evidence="11" type="ORF">J3Q64DRAFT_1669916</name>
</gene>
<keyword evidence="8" id="KW-0472">Membrane</keyword>
<reference evidence="11 12" key="1">
    <citation type="submission" date="2024-04" db="EMBL/GenBank/DDBJ databases">
        <title>Symmetric and asymmetric DNA N6-adenine methylation regulates different biological responses in Mucorales.</title>
        <authorList>
            <consortium name="Lawrence Berkeley National Laboratory"/>
            <person name="Lax C."/>
            <person name="Mondo S.J."/>
            <person name="Osorio-Concepcion M."/>
            <person name="Muszewska A."/>
            <person name="Corrochano-Luque M."/>
            <person name="Gutierrez G."/>
            <person name="Riley R."/>
            <person name="Lipzen A."/>
            <person name="Guo J."/>
            <person name="Hundley H."/>
            <person name="Amirebrahimi M."/>
            <person name="Ng V."/>
            <person name="Lorenzo-Gutierrez D."/>
            <person name="Binder U."/>
            <person name="Yang J."/>
            <person name="Song Y."/>
            <person name="Canovas D."/>
            <person name="Navarro E."/>
            <person name="Freitag M."/>
            <person name="Gabaldon T."/>
            <person name="Grigoriev I.V."/>
            <person name="Corrochano L.M."/>
            <person name="Nicolas F.E."/>
            <person name="Garre V."/>
        </authorList>
    </citation>
    <scope>NUCLEOTIDE SEQUENCE [LARGE SCALE GENOMIC DNA]</scope>
    <source>
        <strain evidence="11 12">L51</strain>
    </source>
</reference>
<keyword evidence="12" id="KW-1185">Reference proteome</keyword>
<dbReference type="CDD" id="cd03796">
    <property type="entry name" value="GT4_PIG-A-like"/>
    <property type="match status" value="1"/>
</dbReference>
<dbReference type="PANTHER" id="PTHR45871:SF1">
    <property type="entry name" value="PHOSPHATIDYLINOSITOL N-ACETYLGLUCOSAMINYLTRANSFERASE SUBUNIT A"/>
    <property type="match status" value="1"/>
</dbReference>
<accession>A0ABR3BDH2</accession>
<dbReference type="EC" id="2.4.1.198" evidence="3"/>
<evidence type="ECO:0000256" key="1">
    <source>
        <dbReference type="ARBA" id="ARBA00003265"/>
    </source>
</evidence>
<keyword evidence="6" id="KW-0808">Transferase</keyword>
<sequence>MLYNICMVSDFFYPNMGGVESHLYLLSQCLILRGHKVIIITHAYGNRTGVRYLTNGLKVYYVPTLVIHNEATLPTIYGFFPLFRNILIRESINIVHGHGAFSSLCHEGILHSKTMGLKACFTDHSLFGFADASSILTNKLLKFTLSDIDHVICVSHTSKENTVLRAALSPRNVSVIPNAVVASQFQPDPSAADPNWITIVVISRQVYRKGMDLLVAVIPRICSMYHNVRFIIGGDGPKRIDLEQMREKHLLHDRVELLGPVKHHQVRNILIQGNIFLNTSLTEAFCIAIVEAACAGLLVVSTKVGGVPEVLPSHMINYAMPEEDDLMIAVSKAIQMIKIGEVDPSRFNDELKDMYSWSNVAERTEKVNHALHDIYFYAHLISGLNISICIYIYISRQVYDSISQSQPSPLIERLRRYYGCGLYAGKIFCMVMALDYLFWRFLEFVFPKDSIERAQPFPYKRYRDYVDKVEEPKAQLK</sequence>
<feature type="domain" description="PIGA GPI anchor biosynthesis" evidence="10">
    <location>
        <begin position="42"/>
        <end position="131"/>
    </location>
</feature>
<evidence type="ECO:0000256" key="3">
    <source>
        <dbReference type="ARBA" id="ARBA00012420"/>
    </source>
</evidence>
<dbReference type="Pfam" id="PF00534">
    <property type="entry name" value="Glycos_transf_1"/>
    <property type="match status" value="1"/>
</dbReference>
<proteinExistence type="predicted"/>
<keyword evidence="8" id="KW-0812">Transmembrane</keyword>
<evidence type="ECO:0000256" key="8">
    <source>
        <dbReference type="SAM" id="Phobius"/>
    </source>
</evidence>
<dbReference type="InterPro" id="IPR039507">
    <property type="entry name" value="PIG-A/GPI3"/>
</dbReference>
<keyword evidence="4" id="KW-0337">GPI-anchor biosynthesis</keyword>
<dbReference type="Pfam" id="PF08288">
    <property type="entry name" value="PIGA"/>
    <property type="match status" value="1"/>
</dbReference>
<dbReference type="SUPFAM" id="SSF53756">
    <property type="entry name" value="UDP-Glycosyltransferase/glycogen phosphorylase"/>
    <property type="match status" value="1"/>
</dbReference>
<evidence type="ECO:0000313" key="12">
    <source>
        <dbReference type="Proteomes" id="UP001448207"/>
    </source>
</evidence>